<dbReference type="InterPro" id="IPR009738">
    <property type="entry name" value="BAT2_N"/>
</dbReference>
<feature type="compositionally biased region" description="Polar residues" evidence="2">
    <location>
        <begin position="928"/>
        <end position="951"/>
    </location>
</feature>
<feature type="compositionally biased region" description="Polar residues" evidence="2">
    <location>
        <begin position="1243"/>
        <end position="1260"/>
    </location>
</feature>
<feature type="compositionally biased region" description="Basic and acidic residues" evidence="2">
    <location>
        <begin position="744"/>
        <end position="767"/>
    </location>
</feature>
<protein>
    <recommendedName>
        <fullName evidence="3">BAT2 N-terminal domain-containing protein</fullName>
    </recommendedName>
</protein>
<feature type="compositionally biased region" description="Basic and acidic residues" evidence="2">
    <location>
        <begin position="1019"/>
        <end position="1029"/>
    </location>
</feature>
<feature type="compositionally biased region" description="Low complexity" evidence="2">
    <location>
        <begin position="1316"/>
        <end position="1327"/>
    </location>
</feature>
<feature type="domain" description="BAT2 N-terminal" evidence="3">
    <location>
        <begin position="1"/>
        <end position="172"/>
    </location>
</feature>
<reference evidence="4" key="2">
    <citation type="submission" date="2020-05" db="UniProtKB">
        <authorList>
            <consortium name="EnsemblMetazoa"/>
        </authorList>
    </citation>
    <scope>IDENTIFICATION</scope>
    <source>
        <strain evidence="4">IAEA</strain>
    </source>
</reference>
<evidence type="ECO:0000259" key="3">
    <source>
        <dbReference type="Pfam" id="PF07001"/>
    </source>
</evidence>
<feature type="compositionally biased region" description="Low complexity" evidence="2">
    <location>
        <begin position="1895"/>
        <end position="1923"/>
    </location>
</feature>
<feature type="region of interest" description="Disordered" evidence="2">
    <location>
        <begin position="408"/>
        <end position="1303"/>
    </location>
</feature>
<feature type="compositionally biased region" description="Basic and acidic residues" evidence="2">
    <location>
        <begin position="525"/>
        <end position="558"/>
    </location>
</feature>
<feature type="compositionally biased region" description="Gly residues" evidence="2">
    <location>
        <begin position="1778"/>
        <end position="1787"/>
    </location>
</feature>
<dbReference type="PANTHER" id="PTHR14038">
    <property type="entry name" value="BAT2 HLA-B-ASSOCIATED TRANSCRIPT 2"/>
    <property type="match status" value="1"/>
</dbReference>
<feature type="compositionally biased region" description="Basic and acidic residues" evidence="2">
    <location>
        <begin position="184"/>
        <end position="193"/>
    </location>
</feature>
<name>A0A1A9ZWY3_GLOPL</name>
<feature type="compositionally biased region" description="Basic and acidic residues" evidence="2">
    <location>
        <begin position="482"/>
        <end position="494"/>
    </location>
</feature>
<feature type="compositionally biased region" description="Pro residues" evidence="2">
    <location>
        <begin position="1710"/>
        <end position="1723"/>
    </location>
</feature>
<keyword evidence="1" id="KW-0597">Phosphoprotein</keyword>
<feature type="compositionally biased region" description="Gly residues" evidence="2">
    <location>
        <begin position="1108"/>
        <end position="1118"/>
    </location>
</feature>
<evidence type="ECO:0000256" key="1">
    <source>
        <dbReference type="ARBA" id="ARBA00022553"/>
    </source>
</evidence>
<accession>A0A1A9ZWY3</accession>
<feature type="compositionally biased region" description="Gly residues" evidence="2">
    <location>
        <begin position="1924"/>
        <end position="1935"/>
    </location>
</feature>
<feature type="region of interest" description="Disordered" evidence="2">
    <location>
        <begin position="279"/>
        <end position="382"/>
    </location>
</feature>
<feature type="region of interest" description="Disordered" evidence="2">
    <location>
        <begin position="1"/>
        <end position="69"/>
    </location>
</feature>
<feature type="compositionally biased region" description="Low complexity" evidence="2">
    <location>
        <begin position="1215"/>
        <end position="1227"/>
    </location>
</feature>
<feature type="compositionally biased region" description="Pro residues" evidence="2">
    <location>
        <begin position="1792"/>
        <end position="1801"/>
    </location>
</feature>
<proteinExistence type="predicted"/>
<dbReference type="InterPro" id="IPR033184">
    <property type="entry name" value="PRRC2"/>
</dbReference>
<feature type="compositionally biased region" description="Basic and acidic residues" evidence="2">
    <location>
        <begin position="896"/>
        <end position="906"/>
    </location>
</feature>
<keyword evidence="5" id="KW-1185">Reference proteome</keyword>
<dbReference type="STRING" id="7398.A0A1A9ZWY3"/>
<feature type="compositionally biased region" description="Basic and acidic residues" evidence="2">
    <location>
        <begin position="1261"/>
        <end position="1295"/>
    </location>
</feature>
<feature type="compositionally biased region" description="Polar residues" evidence="2">
    <location>
        <begin position="1727"/>
        <end position="1738"/>
    </location>
</feature>
<feature type="region of interest" description="Disordered" evidence="2">
    <location>
        <begin position="1778"/>
        <end position="1809"/>
    </location>
</feature>
<evidence type="ECO:0000313" key="4">
    <source>
        <dbReference type="EnsemblMetazoa" id="GPAI027668-PA"/>
    </source>
</evidence>
<feature type="compositionally biased region" description="Low complexity" evidence="2">
    <location>
        <begin position="1954"/>
        <end position="1968"/>
    </location>
</feature>
<feature type="compositionally biased region" description="Low complexity" evidence="2">
    <location>
        <begin position="862"/>
        <end position="875"/>
    </location>
</feature>
<sequence length="1968" mass="208548">MSTLGGSRGERNAKPKFSALDINRMYKNSRGETTEPSAQKNQVPRKHGMQSLGKVPSARRPPANLPSLKAETISSPLVANSIIISGQEVTTGNDHGGGQRGGKPTATVPPLYQSPQFQYEFPTLDGTVGGGGSGGNPNTNRKSTVGDHRDHYHHHQNHQQINSNHHNHYQRDSHGRHHYQQQRQDAHSYKDGSDVGGGGGSVPCGDEHTRDISEVSLRPQTDAAVWLQQQEKAAKGALIGENASNHQGQGPQQNTASNANAAVPLPILALMPPFMQRGAPITSGSISSTTSGVGRSQTPPSYQNGISKDTPTSSANVRPQPRGALNDYRSNSPAIGNFRVSTNVPKRPNQLSTPPPANGSHDRERVNSVSGSGPNARKEKEFIIEPEVAQMQRPIIREEDLERLNAIANDDSWTKQDEIDYTKKLTFSDEESPEEQTPIQERERPIFNKNNNSGGNAVEQRKNSNASAASSSTGAGGIGNWQRKERDSCEREKSSSGLDQLEDSRHQNGHRPAGPPGSIPLDAGVLERAKLRREEEERRDMERKQAAARKKQELEMKMNCKKAAGDSLEQGVQSSGAGLGPGNDESQQARRMGSNNYERGSACGGGNRAYERDMRGGGDYIRGNNGSGSNSGSSVGAPGSSTGGAPKSIFSAHFQSNLPPRFQRQQQMQSQQSSTSVGGNANNSGVGRSMSGGQSLEKSASSTSTYENTRYMQKSSSSQRMGSLSGGSSRGEYRDNYPRTYGRSRNDSEREDDQRYHGRGGRDDHPGRNMGCNQIARGVSDTSQRKTSVSSNDDSIKYGGDCKEYNSAAAVSSWAEETDAEMKRQRGESCSSSHSHESTHIKILQRPHTQKSLSEEDATASQQTQPQQPQKQQQQRRISESSDNQSVTFAPTQILRRSESNDDKSTHQNKPSVIGDNKLGDELPKIITESSSGSENVQENQLNASTVTEIQNKVHESEYVGQETTNQRKEPCHNNKIESGESNVGDTPKTDDQRTVSSQPQPQREQKRPSPRGGGSGGRVDRDRGDRGTHSRSFGGSGGSYRGGRDGGWNSRGSHSRGGGRYNNSSTNSDTHYLGDSEHPEEDECDEITYGNIRRSERNLKMSRKDSGGGGGRRNGGGSDERGFTPRGEPSRRGRGGGANVGDRGISSSSYRRSNDNRAGGRNYGRQNYSDHKDMSKRVSESSESNNTEIDKTKQNQLALNAGLTKALDKDCEQSRSSQSSNTSKQSPTLVATKTQDPEKKSCTATPCKQFSIGNSGSGQSRKESTSSNKNDDDHSSVGGGSERDKKSSSKEKDIPGSGLIVGTSRHIIANSNNTINSANNAASSITQPKKQDLPMTPLPIVNQGTSKPIQQPQSPQLQTQQHPQHTVTKPPPGLSGSILKPAGSCASISSIGGNSQKSTTDLQKSKSDSNNSSSLSAQIKEVDKNKLGSVGSLSGDSKTNSGGLIIDGAPVNTIIFENTNYKQQAQAAQMKRSSESLVSSSVVSGVNVSAASADTISTAFSQMSFCSGKPAEISSPANVAGPVPSAYGGHGSPFDAAQLEQQFAVVFNSSQMPPPPSQGGLYAPFHSLDHSSRSQYSAAAAHTFPGHYGAAAAAAAAAAGTFNAYPMQTPPNMATAPTPEMYSNLTSQFRMGGGPSPFGNPNSQQLNNPSAAAVAIISSNSNSLMSTVGSVKPPPSSQQLGTIGSKGAGGGGPFAPGQQYMNLYAAGPPQHPQGGPPGPPPGAHQIQSNSYYSNSAGGPSGPTAFYGGPPPQGAGAGAQNYGLAAAAAAAAGLYGGHAGHQGGPPGSNGPAGPPQGPPGPQSQHTMGNFNTQFMNSQLLTAAAINQFRGGPTPQQAAAAYMKSSQQQSHLQDSMGRQLKSPLGADVSLNLVKQAQSQPSPPHHKNYTSWDLQNQVMQQQAAQQQQQQQQQQNQQTPQQRSAGGSSGPGGPGNNGGNNATPGGQSNQMNKTYYANNAGNGGPNRANHN</sequence>
<reference evidence="5" key="1">
    <citation type="submission" date="2014-03" db="EMBL/GenBank/DDBJ databases">
        <authorList>
            <person name="Aksoy S."/>
            <person name="Warren W."/>
            <person name="Wilson R.K."/>
        </authorList>
    </citation>
    <scope>NUCLEOTIDE SEQUENCE [LARGE SCALE GENOMIC DNA]</scope>
    <source>
        <strain evidence="5">IAEA</strain>
    </source>
</reference>
<dbReference type="Proteomes" id="UP000092445">
    <property type="component" value="Unassembled WGS sequence"/>
</dbReference>
<feature type="compositionally biased region" description="Basic and acidic residues" evidence="2">
    <location>
        <begin position="1169"/>
        <end position="1181"/>
    </location>
</feature>
<feature type="region of interest" description="Disordered" evidence="2">
    <location>
        <begin position="1667"/>
        <end position="1752"/>
    </location>
</feature>
<dbReference type="PANTHER" id="PTHR14038:SF0">
    <property type="entry name" value="LP18708P"/>
    <property type="match status" value="1"/>
</dbReference>
<feature type="compositionally biased region" description="Polar residues" evidence="2">
    <location>
        <begin position="780"/>
        <end position="793"/>
    </location>
</feature>
<feature type="compositionally biased region" description="Basic and acidic residues" evidence="2">
    <location>
        <begin position="1094"/>
        <end position="1107"/>
    </location>
</feature>
<feature type="compositionally biased region" description="Gly residues" evidence="2">
    <location>
        <begin position="1685"/>
        <end position="1695"/>
    </location>
</feature>
<feature type="region of interest" description="Disordered" evidence="2">
    <location>
        <begin position="1316"/>
        <end position="1421"/>
    </location>
</feature>
<dbReference type="Pfam" id="PF07001">
    <property type="entry name" value="BAT2_N"/>
    <property type="match status" value="1"/>
</dbReference>
<feature type="compositionally biased region" description="Polar residues" evidence="2">
    <location>
        <begin position="293"/>
        <end position="317"/>
    </location>
</feature>
<feature type="compositionally biased region" description="Basic and acidic residues" evidence="2">
    <location>
        <begin position="966"/>
        <end position="979"/>
    </location>
</feature>
<feature type="compositionally biased region" description="Polar residues" evidence="2">
    <location>
        <begin position="328"/>
        <end position="352"/>
    </location>
</feature>
<feature type="compositionally biased region" description="Basic and acidic residues" evidence="2">
    <location>
        <begin position="794"/>
        <end position="804"/>
    </location>
</feature>
<evidence type="ECO:0000313" key="5">
    <source>
        <dbReference type="Proteomes" id="UP000092445"/>
    </source>
</evidence>
<feature type="compositionally biased region" description="Low complexity" evidence="2">
    <location>
        <begin position="623"/>
        <end position="648"/>
    </location>
</feature>
<feature type="compositionally biased region" description="Polar residues" evidence="2">
    <location>
        <begin position="1944"/>
        <end position="1953"/>
    </location>
</feature>
<evidence type="ECO:0000256" key="2">
    <source>
        <dbReference type="SAM" id="MobiDB-lite"/>
    </source>
</evidence>
<feature type="compositionally biased region" description="Polar residues" evidence="2">
    <location>
        <begin position="881"/>
        <end position="891"/>
    </location>
</feature>
<feature type="region of interest" description="Disordered" evidence="2">
    <location>
        <begin position="1830"/>
        <end position="1857"/>
    </location>
</feature>
<dbReference type="VEuPathDB" id="VectorBase:GPAI027668"/>
<feature type="region of interest" description="Disordered" evidence="2">
    <location>
        <begin position="88"/>
        <end position="208"/>
    </location>
</feature>
<feature type="compositionally biased region" description="Low complexity" evidence="2">
    <location>
        <begin position="1346"/>
        <end position="1369"/>
    </location>
</feature>
<feature type="compositionally biased region" description="Low complexity" evidence="2">
    <location>
        <begin position="663"/>
        <end position="687"/>
    </location>
</feature>
<feature type="compositionally biased region" description="Polar residues" evidence="2">
    <location>
        <begin position="1843"/>
        <end position="1852"/>
    </location>
</feature>
<feature type="compositionally biased region" description="Low complexity" evidence="2">
    <location>
        <begin position="281"/>
        <end position="292"/>
    </location>
</feature>
<organism evidence="4 5">
    <name type="scientific">Glossina pallidipes</name>
    <name type="common">Tsetse fly</name>
    <dbReference type="NCBI Taxonomy" id="7398"/>
    <lineage>
        <taxon>Eukaryota</taxon>
        <taxon>Metazoa</taxon>
        <taxon>Ecdysozoa</taxon>
        <taxon>Arthropoda</taxon>
        <taxon>Hexapoda</taxon>
        <taxon>Insecta</taxon>
        <taxon>Pterygota</taxon>
        <taxon>Neoptera</taxon>
        <taxon>Endopterygota</taxon>
        <taxon>Diptera</taxon>
        <taxon>Brachycera</taxon>
        <taxon>Muscomorpha</taxon>
        <taxon>Hippoboscoidea</taxon>
        <taxon>Glossinidae</taxon>
        <taxon>Glossina</taxon>
    </lineage>
</organism>
<feature type="compositionally biased region" description="Low complexity" evidence="2">
    <location>
        <begin position="1383"/>
        <end position="1396"/>
    </location>
</feature>
<feature type="compositionally biased region" description="Low complexity" evidence="2">
    <location>
        <begin position="463"/>
        <end position="473"/>
    </location>
</feature>
<feature type="region of interest" description="Disordered" evidence="2">
    <location>
        <begin position="1895"/>
        <end position="1968"/>
    </location>
</feature>
<feature type="compositionally biased region" description="Basic and acidic residues" evidence="2">
    <location>
        <begin position="412"/>
        <end position="427"/>
    </location>
</feature>
<feature type="compositionally biased region" description="Polar residues" evidence="2">
    <location>
        <begin position="691"/>
        <end position="714"/>
    </location>
</feature>
<dbReference type="EnsemblMetazoa" id="GPAI027668-RA">
    <property type="protein sequence ID" value="GPAI027668-PA"/>
    <property type="gene ID" value="GPAI027668"/>
</dbReference>
<dbReference type="GO" id="GO:0030154">
    <property type="term" value="P:cell differentiation"/>
    <property type="evidence" value="ECO:0007669"/>
    <property type="project" value="TreeGrafter"/>
</dbReference>
<feature type="compositionally biased region" description="Low complexity" evidence="2">
    <location>
        <begin position="1141"/>
        <end position="1152"/>
    </location>
</feature>
<feature type="compositionally biased region" description="Basic and acidic residues" evidence="2">
    <location>
        <begin position="1119"/>
        <end position="1132"/>
    </location>
</feature>